<evidence type="ECO:0000256" key="1">
    <source>
        <dbReference type="ARBA" id="ARBA00010206"/>
    </source>
</evidence>
<dbReference type="Gene3D" id="1.10.3930.10">
    <property type="entry name" value="Arginine deiminase"/>
    <property type="match status" value="1"/>
</dbReference>
<evidence type="ECO:0000313" key="5">
    <source>
        <dbReference type="Proteomes" id="UP000280344"/>
    </source>
</evidence>
<dbReference type="RefSeq" id="WP_126704417.1">
    <property type="nucleotide sequence ID" value="NZ_CP034593.1"/>
</dbReference>
<dbReference type="Proteomes" id="UP000280344">
    <property type="component" value="Chromosome"/>
</dbReference>
<dbReference type="GO" id="GO:0016990">
    <property type="term" value="F:arginine deiminase activity"/>
    <property type="evidence" value="ECO:0007669"/>
    <property type="project" value="UniProtKB-EC"/>
</dbReference>
<dbReference type="PIRSF" id="PIRSF006356">
    <property type="entry name" value="Arg_deiminase"/>
    <property type="match status" value="1"/>
</dbReference>
<dbReference type="EC" id="3.5.3.6" evidence="4"/>
<dbReference type="AlphaFoldDB" id="A0A3Q9G555"/>
<evidence type="ECO:0000256" key="2">
    <source>
        <dbReference type="ARBA" id="ARBA00022801"/>
    </source>
</evidence>
<dbReference type="PANTHER" id="PTHR47271">
    <property type="entry name" value="ARGININE DEIMINASE"/>
    <property type="match status" value="1"/>
</dbReference>
<sequence>MTFRVASEVGKLRQVIVHRPGREMDRLTPTNKDELLFDDVLWTQKAQEEHDDFVASMRKEDVEVLYVEELLAETLENPQARHYVSDETFEERWYGINGTQIMREYADSLSPKDLAELVIAGITKTELVAIMGRSDSAYLARAENDFMVLRCLPNHLFTRDTSCWVFDGVSINSMQKVARQRETINFEAIYRWHPRFRDEDFKKWSGGMADRAATIEGGDVEVIGNGAVLVGISERTTAAGFERLARSLLWNGEAQRVIGVLMKSERAQMHLDTVMTMVNETTFLKYAHLGMLPTVTITKGGRPGEINVETAPGEDMHKVLAKALDVPEVRILTTPEDDFAAERGQWNDSCNVLALEPNVVVAYDRNVTANEYLESEGVRVVTMPGGELGRGRGGPRCMSCPTIRDEI</sequence>
<dbReference type="GO" id="GO:0019546">
    <property type="term" value="P:L-arginine deiminase pathway"/>
    <property type="evidence" value="ECO:0007669"/>
    <property type="project" value="TreeGrafter"/>
</dbReference>
<dbReference type="Gene3D" id="3.75.10.10">
    <property type="entry name" value="L-arginine/glycine Amidinotransferase, Chain A"/>
    <property type="match status" value="1"/>
</dbReference>
<protein>
    <submittedName>
        <fullName evidence="4">Arginine deiminase</fullName>
        <ecNumber evidence="4">3.5.3.6</ecNumber>
    </submittedName>
</protein>
<dbReference type="NCBIfam" id="NF002381">
    <property type="entry name" value="PRK01388.1"/>
    <property type="match status" value="1"/>
</dbReference>
<dbReference type="PANTHER" id="PTHR47271:SF2">
    <property type="entry name" value="ARGININE DEIMINASE"/>
    <property type="match status" value="1"/>
</dbReference>
<dbReference type="PRINTS" id="PR01466">
    <property type="entry name" value="ARGDEIMINASE"/>
</dbReference>
<accession>A0A3Q9G555</accession>
<dbReference type="SUPFAM" id="SSF55909">
    <property type="entry name" value="Pentein"/>
    <property type="match status" value="1"/>
</dbReference>
<evidence type="ECO:0000313" key="4">
    <source>
        <dbReference type="EMBL" id="AZQ77614.1"/>
    </source>
</evidence>
<gene>
    <name evidence="4" type="ORF">EJ997_09980</name>
</gene>
<dbReference type="InterPro" id="IPR003876">
    <property type="entry name" value="Arg_deiminase"/>
</dbReference>
<dbReference type="Pfam" id="PF02274">
    <property type="entry name" value="ADI"/>
    <property type="match status" value="1"/>
</dbReference>
<organism evidence="4 5">
    <name type="scientific">Flaviflexus ciconiae</name>
    <dbReference type="NCBI Taxonomy" id="2496867"/>
    <lineage>
        <taxon>Bacteria</taxon>
        <taxon>Bacillati</taxon>
        <taxon>Actinomycetota</taxon>
        <taxon>Actinomycetes</taxon>
        <taxon>Actinomycetales</taxon>
        <taxon>Actinomycetaceae</taxon>
        <taxon>Flaviflexus</taxon>
    </lineage>
</organism>
<reference evidence="4 5" key="1">
    <citation type="submission" date="2018-12" db="EMBL/GenBank/DDBJ databases">
        <title>Complete genome sequence of Flaviflexus sp. H23T48.</title>
        <authorList>
            <person name="Bae J.-W."/>
            <person name="Lee J.-Y."/>
        </authorList>
    </citation>
    <scope>NUCLEOTIDE SEQUENCE [LARGE SCALE GENOMIC DNA]</scope>
    <source>
        <strain evidence="4 5">H23T48</strain>
    </source>
</reference>
<name>A0A3Q9G555_9ACTO</name>
<proteinExistence type="inferred from homology"/>
<comment type="similarity">
    <text evidence="1">Belongs to the arginine deiminase family.</text>
</comment>
<dbReference type="OrthoDB" id="9807502at2"/>
<keyword evidence="2 4" id="KW-0378">Hydrolase</keyword>
<dbReference type="KEGG" id="flh:EJ997_09980"/>
<evidence type="ECO:0000256" key="3">
    <source>
        <dbReference type="PIRSR" id="PIRSR006356-1"/>
    </source>
</evidence>
<feature type="active site" description="Amidino-cysteine intermediate" evidence="3">
    <location>
        <position position="397"/>
    </location>
</feature>
<keyword evidence="5" id="KW-1185">Reference proteome</keyword>
<dbReference type="EMBL" id="CP034593">
    <property type="protein sequence ID" value="AZQ77614.1"/>
    <property type="molecule type" value="Genomic_DNA"/>
</dbReference>